<organism evidence="12 13">
    <name type="scientific">Roseinatronobacter alkalisoli</name>
    <dbReference type="NCBI Taxonomy" id="3028235"/>
    <lineage>
        <taxon>Bacteria</taxon>
        <taxon>Pseudomonadati</taxon>
        <taxon>Pseudomonadota</taxon>
        <taxon>Alphaproteobacteria</taxon>
        <taxon>Rhodobacterales</taxon>
        <taxon>Paracoccaceae</taxon>
        <taxon>Roseinatronobacter</taxon>
    </lineage>
</organism>
<keyword evidence="13" id="KW-1185">Reference proteome</keyword>
<evidence type="ECO:0000313" key="12">
    <source>
        <dbReference type="EMBL" id="MDD7969947.1"/>
    </source>
</evidence>
<dbReference type="InterPro" id="IPR018317">
    <property type="entry name" value="QueC"/>
</dbReference>
<evidence type="ECO:0000256" key="2">
    <source>
        <dbReference type="ARBA" id="ARBA00022598"/>
    </source>
</evidence>
<dbReference type="Pfam" id="PF06508">
    <property type="entry name" value="QueC"/>
    <property type="match status" value="1"/>
</dbReference>
<dbReference type="PANTHER" id="PTHR42914">
    <property type="entry name" value="7-CYANO-7-DEAZAGUANINE SYNTHASE"/>
    <property type="match status" value="1"/>
</dbReference>
<comment type="pathway">
    <text evidence="1 11">Purine metabolism; 7-cyano-7-deazaguanine biosynthesis.</text>
</comment>
<evidence type="ECO:0000256" key="5">
    <source>
        <dbReference type="ARBA" id="ARBA00022785"/>
    </source>
</evidence>
<comment type="function">
    <text evidence="11">Catalyzes the ATP-dependent conversion of 7-carboxy-7-deazaguanine (CDG) to 7-cyano-7-deazaguanine (preQ(0)).</text>
</comment>
<dbReference type="Proteomes" id="UP001431784">
    <property type="component" value="Unassembled WGS sequence"/>
</dbReference>
<evidence type="ECO:0000256" key="8">
    <source>
        <dbReference type="ARBA" id="ARBA00037993"/>
    </source>
</evidence>
<comment type="similarity">
    <text evidence="8 11">Belongs to the QueC family.</text>
</comment>
<dbReference type="EC" id="6.3.4.20" evidence="9 11"/>
<evidence type="ECO:0000313" key="13">
    <source>
        <dbReference type="Proteomes" id="UP001431784"/>
    </source>
</evidence>
<dbReference type="Gene3D" id="3.40.50.620">
    <property type="entry name" value="HUPs"/>
    <property type="match status" value="1"/>
</dbReference>
<feature type="binding site" evidence="11">
    <location>
        <position position="185"/>
    </location>
    <ligand>
        <name>Zn(2+)</name>
        <dbReference type="ChEBI" id="CHEBI:29105"/>
    </ligand>
</feature>
<dbReference type="HAMAP" id="MF_01633">
    <property type="entry name" value="QueC"/>
    <property type="match status" value="1"/>
</dbReference>
<dbReference type="SUPFAM" id="SSF52402">
    <property type="entry name" value="Adenine nucleotide alpha hydrolases-like"/>
    <property type="match status" value="1"/>
</dbReference>
<feature type="binding site" evidence="11">
    <location>
        <position position="193"/>
    </location>
    <ligand>
        <name>Zn(2+)</name>
        <dbReference type="ChEBI" id="CHEBI:29105"/>
    </ligand>
</feature>
<evidence type="ECO:0000256" key="4">
    <source>
        <dbReference type="ARBA" id="ARBA00022741"/>
    </source>
</evidence>
<keyword evidence="5 11" id="KW-0671">Queuosine biosynthesis</keyword>
<reference evidence="12" key="1">
    <citation type="submission" date="2023-02" db="EMBL/GenBank/DDBJ databases">
        <title>Description of Roseinatronobacter alkalisoli sp. nov., an alkaliphilic bacerium isolated from soda soil.</title>
        <authorList>
            <person name="Wei W."/>
        </authorList>
    </citation>
    <scope>NUCLEOTIDE SEQUENCE</scope>
    <source>
        <strain evidence="12">HJB301</strain>
    </source>
</reference>
<proteinExistence type="inferred from homology"/>
<keyword evidence="2 11" id="KW-0436">Ligase</keyword>
<evidence type="ECO:0000256" key="7">
    <source>
        <dbReference type="ARBA" id="ARBA00022840"/>
    </source>
</evidence>
<protein>
    <recommendedName>
        <fullName evidence="9 11">7-cyano-7-deazaguanine synthase</fullName>
        <ecNumber evidence="9 11">6.3.4.20</ecNumber>
    </recommendedName>
    <alternativeName>
        <fullName evidence="11">7-cyano-7-carbaguanine synthase</fullName>
    </alternativeName>
    <alternativeName>
        <fullName evidence="11">PreQ(0) synthase</fullName>
    </alternativeName>
    <alternativeName>
        <fullName evidence="11">Queuosine biosynthesis protein QueC</fullName>
    </alternativeName>
</protein>
<comment type="catalytic activity">
    <reaction evidence="10 11">
        <text>7-carboxy-7-carbaguanine + NH4(+) + 2 ATP = 7-cyano-7-carbaguanine + 2 AMP + 2 diphosphate + 2 H(+)</text>
        <dbReference type="Rhea" id="RHEA:27982"/>
        <dbReference type="ChEBI" id="CHEBI:15378"/>
        <dbReference type="ChEBI" id="CHEBI:28938"/>
        <dbReference type="ChEBI" id="CHEBI:30616"/>
        <dbReference type="ChEBI" id="CHEBI:33019"/>
        <dbReference type="ChEBI" id="CHEBI:45075"/>
        <dbReference type="ChEBI" id="CHEBI:61036"/>
        <dbReference type="ChEBI" id="CHEBI:456215"/>
        <dbReference type="EC" id="6.3.4.20"/>
    </reaction>
</comment>
<feature type="binding site" evidence="11">
    <location>
        <position position="196"/>
    </location>
    <ligand>
        <name>Zn(2+)</name>
        <dbReference type="ChEBI" id="CHEBI:29105"/>
    </ligand>
</feature>
<comment type="cofactor">
    <cofactor evidence="11">
        <name>Zn(2+)</name>
        <dbReference type="ChEBI" id="CHEBI:29105"/>
    </cofactor>
    <text evidence="11">Binds 1 zinc ion per subunit.</text>
</comment>
<dbReference type="InterPro" id="IPR014729">
    <property type="entry name" value="Rossmann-like_a/b/a_fold"/>
</dbReference>
<comment type="caution">
    <text evidence="12">The sequence shown here is derived from an EMBL/GenBank/DDBJ whole genome shotgun (WGS) entry which is preliminary data.</text>
</comment>
<keyword evidence="6 11" id="KW-0862">Zinc</keyword>
<evidence type="ECO:0000256" key="6">
    <source>
        <dbReference type="ARBA" id="ARBA00022833"/>
    </source>
</evidence>
<dbReference type="PIRSF" id="PIRSF006293">
    <property type="entry name" value="ExsB"/>
    <property type="match status" value="1"/>
</dbReference>
<accession>A0ABT5T6U6</accession>
<evidence type="ECO:0000256" key="1">
    <source>
        <dbReference type="ARBA" id="ARBA00005061"/>
    </source>
</evidence>
<dbReference type="GO" id="GO:0016874">
    <property type="term" value="F:ligase activity"/>
    <property type="evidence" value="ECO:0007669"/>
    <property type="project" value="UniProtKB-KW"/>
</dbReference>
<evidence type="ECO:0000256" key="10">
    <source>
        <dbReference type="ARBA" id="ARBA00047890"/>
    </source>
</evidence>
<sequence length="233" mass="25451">MKTIVICSGGLDSVSLAHLVAEQGALSRLVSFDYGQRHRKELEFATACARRLAVPHHLIDMRGIGASLTGSALTDSIDVPDGHYAEETMKITVVPNRNAIMLSIAYGIAAANGDDAVATAVHGGDHFIYPDCRPGFTEAFDKMQRAALEGYAEVALYTPFVRRTKADIVTEGARVKTPFGETWSCYKGGAQHCGRCGTCVERREAFYLAGIPDPTIYDDRDYWRQAISSREDV</sequence>
<dbReference type="EMBL" id="JAQZSM010000002">
    <property type="protein sequence ID" value="MDD7969947.1"/>
    <property type="molecule type" value="Genomic_DNA"/>
</dbReference>
<feature type="binding site" evidence="11">
    <location>
        <begin position="7"/>
        <end position="17"/>
    </location>
    <ligand>
        <name>ATP</name>
        <dbReference type="ChEBI" id="CHEBI:30616"/>
    </ligand>
</feature>
<keyword evidence="7 11" id="KW-0067">ATP-binding</keyword>
<evidence type="ECO:0000256" key="9">
    <source>
        <dbReference type="ARBA" id="ARBA00039149"/>
    </source>
</evidence>
<name>A0ABT5T6U6_9RHOB</name>
<dbReference type="CDD" id="cd01995">
    <property type="entry name" value="QueC-like"/>
    <property type="match status" value="1"/>
</dbReference>
<feature type="binding site" evidence="11">
    <location>
        <position position="199"/>
    </location>
    <ligand>
        <name>Zn(2+)</name>
        <dbReference type="ChEBI" id="CHEBI:29105"/>
    </ligand>
</feature>
<gene>
    <name evidence="11 12" type="primary">queC</name>
    <name evidence="12" type="ORF">PUT78_02445</name>
</gene>
<evidence type="ECO:0000256" key="3">
    <source>
        <dbReference type="ARBA" id="ARBA00022723"/>
    </source>
</evidence>
<dbReference type="PANTHER" id="PTHR42914:SF1">
    <property type="entry name" value="7-CYANO-7-DEAZAGUANINE SYNTHASE"/>
    <property type="match status" value="1"/>
</dbReference>
<dbReference type="RefSeq" id="WP_274350497.1">
    <property type="nucleotide sequence ID" value="NZ_JAQZSM010000002.1"/>
</dbReference>
<evidence type="ECO:0000256" key="11">
    <source>
        <dbReference type="HAMAP-Rule" id="MF_01633"/>
    </source>
</evidence>
<keyword evidence="3 11" id="KW-0479">Metal-binding</keyword>
<keyword evidence="4 11" id="KW-0547">Nucleotide-binding</keyword>
<dbReference type="NCBIfam" id="TIGR00364">
    <property type="entry name" value="7-cyano-7-deazaguanine synthase QueC"/>
    <property type="match status" value="1"/>
</dbReference>